<name>A0A8K0QTN3_9PLEO</name>
<dbReference type="SUPFAM" id="SSF51197">
    <property type="entry name" value="Clavaminate synthase-like"/>
    <property type="match status" value="1"/>
</dbReference>
<gene>
    <name evidence="2" type="ORF">FB567DRAFT_539286</name>
</gene>
<evidence type="ECO:0000313" key="3">
    <source>
        <dbReference type="Proteomes" id="UP000813461"/>
    </source>
</evidence>
<dbReference type="EMBL" id="JAGMVJ010000026">
    <property type="protein sequence ID" value="KAH7070825.1"/>
    <property type="molecule type" value="Genomic_DNA"/>
</dbReference>
<dbReference type="OrthoDB" id="3790934at2759"/>
<comment type="caution">
    <text evidence="2">The sequence shown here is derived from an EMBL/GenBank/DDBJ whole genome shotgun (WGS) entry which is preliminary data.</text>
</comment>
<reference evidence="2" key="1">
    <citation type="journal article" date="2021" name="Nat. Commun.">
        <title>Genetic determinants of endophytism in the Arabidopsis root mycobiome.</title>
        <authorList>
            <person name="Mesny F."/>
            <person name="Miyauchi S."/>
            <person name="Thiergart T."/>
            <person name="Pickel B."/>
            <person name="Atanasova L."/>
            <person name="Karlsson M."/>
            <person name="Huettel B."/>
            <person name="Barry K.W."/>
            <person name="Haridas S."/>
            <person name="Chen C."/>
            <person name="Bauer D."/>
            <person name="Andreopoulos W."/>
            <person name="Pangilinan J."/>
            <person name="LaButti K."/>
            <person name="Riley R."/>
            <person name="Lipzen A."/>
            <person name="Clum A."/>
            <person name="Drula E."/>
            <person name="Henrissat B."/>
            <person name="Kohler A."/>
            <person name="Grigoriev I.V."/>
            <person name="Martin F.M."/>
            <person name="Hacquard S."/>
        </authorList>
    </citation>
    <scope>NUCLEOTIDE SEQUENCE</scope>
    <source>
        <strain evidence="2">MPI-SDFR-AT-0120</strain>
    </source>
</reference>
<sequence length="574" mass="62836">MAPRRSGDPSCVSCLQEPSGASARTCLLCQDQVAPTFAECQAWSSERCPRCDKTPSLDSCRHCKLCRKRLQPDTIALETWSGQHCPRCNRKPSRQTRKDCSVCLRHTCSNCGKDVRAAGGAKTCFKCSQRVLSSYHKNKGKGRRAVSHGAAPAPAPSSSLVSTVIHVAPSPSPPAMPSVWQQWAPLSETTLAALRNAACADLLHLLRVTDEAPYLPAIPFRAALESGRVSYHREGGQVSTWPCEDAPRIIRGRDWGVPADLDRICLDATSKKLRNRVVKQVGYEKTAIQDPGDAHHLISTWYRANDLNNVYWLLDVDVGVELNPPADLTMGRVVFNIGLAFTQTANITPKFSFVDAHIDDGVHVLSICGPGCVKLWIVHPPTAHNMTALARYETNSNIIGNFEPLAEGGCCFLQFPGDAVYLPPGAIHTIITIAGGCLTGLTWVSDASLVPSAQILARDIEQSSKRTKSSFKILLQSIDCWLQAELTPASLASLHQALELICSTTRDRYVWQTLDKDKECTRLIKGIEKRVADRAVEKDTECLKCCASLAAHLRGLGHRDPSHPAARTRSRQEL</sequence>
<proteinExistence type="predicted"/>
<dbReference type="Gene3D" id="2.60.120.650">
    <property type="entry name" value="Cupin"/>
    <property type="match status" value="1"/>
</dbReference>
<organism evidence="2 3">
    <name type="scientific">Paraphoma chrysanthemicola</name>
    <dbReference type="NCBI Taxonomy" id="798071"/>
    <lineage>
        <taxon>Eukaryota</taxon>
        <taxon>Fungi</taxon>
        <taxon>Dikarya</taxon>
        <taxon>Ascomycota</taxon>
        <taxon>Pezizomycotina</taxon>
        <taxon>Dothideomycetes</taxon>
        <taxon>Pleosporomycetidae</taxon>
        <taxon>Pleosporales</taxon>
        <taxon>Pleosporineae</taxon>
        <taxon>Phaeosphaeriaceae</taxon>
        <taxon>Paraphoma</taxon>
    </lineage>
</organism>
<keyword evidence="3" id="KW-1185">Reference proteome</keyword>
<evidence type="ECO:0000259" key="1">
    <source>
        <dbReference type="PROSITE" id="PS51184"/>
    </source>
</evidence>
<feature type="domain" description="JmjC" evidence="1">
    <location>
        <begin position="302"/>
        <end position="460"/>
    </location>
</feature>
<protein>
    <recommendedName>
        <fullName evidence="1">JmjC domain-containing protein</fullName>
    </recommendedName>
</protein>
<evidence type="ECO:0000313" key="2">
    <source>
        <dbReference type="EMBL" id="KAH7070825.1"/>
    </source>
</evidence>
<dbReference type="Proteomes" id="UP000813461">
    <property type="component" value="Unassembled WGS sequence"/>
</dbReference>
<dbReference type="PROSITE" id="PS51184">
    <property type="entry name" value="JMJC"/>
    <property type="match status" value="1"/>
</dbReference>
<dbReference type="InterPro" id="IPR003347">
    <property type="entry name" value="JmjC_dom"/>
</dbReference>
<dbReference type="AlphaFoldDB" id="A0A8K0QTN3"/>
<accession>A0A8K0QTN3</accession>